<dbReference type="PROSITE" id="PS51708">
    <property type="entry name" value="CHAD"/>
    <property type="match status" value="1"/>
</dbReference>
<dbReference type="EMBL" id="AVCH01000148">
    <property type="protein sequence ID" value="KFN48598.1"/>
    <property type="molecule type" value="Genomic_DNA"/>
</dbReference>
<dbReference type="SMART" id="SM00880">
    <property type="entry name" value="CHAD"/>
    <property type="match status" value="1"/>
</dbReference>
<reference evidence="2 3" key="1">
    <citation type="submission" date="2013-09" db="EMBL/GenBank/DDBJ databases">
        <title>Genome sequencing of Arenimonas malthae.</title>
        <authorList>
            <person name="Chen F."/>
            <person name="Wang G."/>
        </authorList>
    </citation>
    <scope>NUCLEOTIDE SEQUENCE [LARGE SCALE GENOMIC DNA]</scope>
    <source>
        <strain evidence="2 3">CC-JY-1</strain>
    </source>
</reference>
<dbReference type="OrthoDB" id="6024628at2"/>
<sequence>MPDPQEPLGQRLRDYALSELTSAAEQLAREGDARHAGVHQARKRLRRTRATLALARRPLGDTGRRLDDALGQACRGLCGLRDAQALVEGLARLEATAPVELREQLPHAIALASARRDALMAAALARDPGFERHRKRLLALAARLARLDWDAVDETVVAKGVARSERRLAKARRRAERAPGDDERWHVLRRRLRRLRQQDHLLLALAPELRPASGASPEEATTLGEAQDDVLLLRACGRGSPFPVPLRRALRALAARRLRQVRGLADDQD</sequence>
<dbReference type="AlphaFoldDB" id="A0A091B7H2"/>
<dbReference type="STRING" id="1384054.N790_06165"/>
<keyword evidence="3" id="KW-1185">Reference proteome</keyword>
<dbReference type="Gene3D" id="1.40.20.10">
    <property type="entry name" value="CHAD domain"/>
    <property type="match status" value="1"/>
</dbReference>
<dbReference type="InterPro" id="IPR007899">
    <property type="entry name" value="CHAD_dom"/>
</dbReference>
<protein>
    <recommendedName>
        <fullName evidence="1">CHAD domain-containing protein</fullName>
    </recommendedName>
</protein>
<evidence type="ECO:0000313" key="3">
    <source>
        <dbReference type="Proteomes" id="UP000029392"/>
    </source>
</evidence>
<dbReference type="Proteomes" id="UP000029392">
    <property type="component" value="Unassembled WGS sequence"/>
</dbReference>
<proteinExistence type="predicted"/>
<gene>
    <name evidence="2" type="ORF">N790_06165</name>
</gene>
<name>A0A091B7H2_9GAMM</name>
<dbReference type="InterPro" id="IPR038186">
    <property type="entry name" value="CHAD_dom_sf"/>
</dbReference>
<dbReference type="eggNOG" id="COG5607">
    <property type="taxonomic scope" value="Bacteria"/>
</dbReference>
<evidence type="ECO:0000313" key="2">
    <source>
        <dbReference type="EMBL" id="KFN48598.1"/>
    </source>
</evidence>
<accession>A0A091B7H2</accession>
<dbReference type="RefSeq" id="WP_052385753.1">
    <property type="nucleotide sequence ID" value="NZ_AVCH01000148.1"/>
</dbReference>
<evidence type="ECO:0000259" key="1">
    <source>
        <dbReference type="PROSITE" id="PS51708"/>
    </source>
</evidence>
<organism evidence="2 3">
    <name type="scientific">Arenimonas malthae CC-JY-1</name>
    <dbReference type="NCBI Taxonomy" id="1384054"/>
    <lineage>
        <taxon>Bacteria</taxon>
        <taxon>Pseudomonadati</taxon>
        <taxon>Pseudomonadota</taxon>
        <taxon>Gammaproteobacteria</taxon>
        <taxon>Lysobacterales</taxon>
        <taxon>Lysobacteraceae</taxon>
        <taxon>Arenimonas</taxon>
    </lineage>
</organism>
<comment type="caution">
    <text evidence="2">The sequence shown here is derived from an EMBL/GenBank/DDBJ whole genome shotgun (WGS) entry which is preliminary data.</text>
</comment>
<feature type="domain" description="CHAD" evidence="1">
    <location>
        <begin position="2"/>
        <end position="269"/>
    </location>
</feature>
<dbReference type="Pfam" id="PF05235">
    <property type="entry name" value="CHAD"/>
    <property type="match status" value="1"/>
</dbReference>
<dbReference type="PATRIC" id="fig|1384054.3.peg.1211"/>